<dbReference type="SMART" id="SM01126">
    <property type="entry name" value="DDE_Tnp_IS1595"/>
    <property type="match status" value="1"/>
</dbReference>
<feature type="domain" description="ISXO2-like transposase" evidence="2">
    <location>
        <begin position="91"/>
        <end position="187"/>
    </location>
</feature>
<feature type="region of interest" description="Disordered" evidence="1">
    <location>
        <begin position="1"/>
        <end position="31"/>
    </location>
</feature>
<feature type="compositionally biased region" description="Polar residues" evidence="1">
    <location>
        <begin position="1"/>
        <end position="28"/>
    </location>
</feature>
<dbReference type="Proteomes" id="UP001153954">
    <property type="component" value="Unassembled WGS sequence"/>
</dbReference>
<keyword evidence="4" id="KW-1185">Reference proteome</keyword>
<gene>
    <name evidence="3" type="ORF">EEDITHA_LOCUS2189</name>
</gene>
<name>A0AAU9TDP9_EUPED</name>
<protein>
    <recommendedName>
        <fullName evidence="2">ISXO2-like transposase domain-containing protein</fullName>
    </recommendedName>
</protein>
<dbReference type="Pfam" id="PF12762">
    <property type="entry name" value="DDE_Tnp_IS1595"/>
    <property type="match status" value="1"/>
</dbReference>
<sequence length="188" mass="21583">MSASEDSQPSTSCSEVNNLEPRQSTSSDEPPAKRYLYVSEIKEMWNLVKVFRKLGTREQAIAFAEERGMIPQKSIVNYKIYQIEKQTFDGKIGGPGKIVQIDESKFGKRKYNKGQRIEGHWVLGMIEDGSEDLRLEICPDNVRSADVYIPLIKKHVSEGTIIHTDMWRAYNDLENHGFTHRRVNHSDP</sequence>
<dbReference type="InterPro" id="IPR024445">
    <property type="entry name" value="Tnp_ISXO2-like"/>
</dbReference>
<evidence type="ECO:0000313" key="3">
    <source>
        <dbReference type="EMBL" id="CAH2085744.1"/>
    </source>
</evidence>
<organism evidence="3 4">
    <name type="scientific">Euphydryas editha</name>
    <name type="common">Edith's checkerspot</name>
    <dbReference type="NCBI Taxonomy" id="104508"/>
    <lineage>
        <taxon>Eukaryota</taxon>
        <taxon>Metazoa</taxon>
        <taxon>Ecdysozoa</taxon>
        <taxon>Arthropoda</taxon>
        <taxon>Hexapoda</taxon>
        <taxon>Insecta</taxon>
        <taxon>Pterygota</taxon>
        <taxon>Neoptera</taxon>
        <taxon>Endopterygota</taxon>
        <taxon>Lepidoptera</taxon>
        <taxon>Glossata</taxon>
        <taxon>Ditrysia</taxon>
        <taxon>Papilionoidea</taxon>
        <taxon>Nymphalidae</taxon>
        <taxon>Nymphalinae</taxon>
        <taxon>Euphydryas</taxon>
    </lineage>
</organism>
<evidence type="ECO:0000256" key="1">
    <source>
        <dbReference type="SAM" id="MobiDB-lite"/>
    </source>
</evidence>
<evidence type="ECO:0000313" key="4">
    <source>
        <dbReference type="Proteomes" id="UP001153954"/>
    </source>
</evidence>
<dbReference type="PANTHER" id="PTHR47163:SF2">
    <property type="entry name" value="SI:DKEY-17M8.2"/>
    <property type="match status" value="1"/>
</dbReference>
<comment type="caution">
    <text evidence="3">The sequence shown here is derived from an EMBL/GenBank/DDBJ whole genome shotgun (WGS) entry which is preliminary data.</text>
</comment>
<dbReference type="AlphaFoldDB" id="A0AAU9TDP9"/>
<proteinExistence type="predicted"/>
<reference evidence="3" key="1">
    <citation type="submission" date="2022-03" db="EMBL/GenBank/DDBJ databases">
        <authorList>
            <person name="Tunstrom K."/>
        </authorList>
    </citation>
    <scope>NUCLEOTIDE SEQUENCE</scope>
</reference>
<evidence type="ECO:0000259" key="2">
    <source>
        <dbReference type="SMART" id="SM01126"/>
    </source>
</evidence>
<accession>A0AAU9TDP9</accession>
<dbReference type="PANTHER" id="PTHR47163">
    <property type="entry name" value="DDE_TNP_IS1595 DOMAIN-CONTAINING PROTEIN"/>
    <property type="match status" value="1"/>
</dbReference>
<dbReference type="EMBL" id="CAKOGL010000004">
    <property type="protein sequence ID" value="CAH2085744.1"/>
    <property type="molecule type" value="Genomic_DNA"/>
</dbReference>
<dbReference type="InterPro" id="IPR053164">
    <property type="entry name" value="IS1016-like_transposase"/>
</dbReference>